<organism evidence="1 2">
    <name type="scientific">Dioscorea cayennensis subsp. rotundata</name>
    <name type="common">White Guinea yam</name>
    <name type="synonym">Dioscorea rotundata</name>
    <dbReference type="NCBI Taxonomy" id="55577"/>
    <lineage>
        <taxon>Eukaryota</taxon>
        <taxon>Viridiplantae</taxon>
        <taxon>Streptophyta</taxon>
        <taxon>Embryophyta</taxon>
        <taxon>Tracheophyta</taxon>
        <taxon>Spermatophyta</taxon>
        <taxon>Magnoliopsida</taxon>
        <taxon>Liliopsida</taxon>
        <taxon>Dioscoreales</taxon>
        <taxon>Dioscoreaceae</taxon>
        <taxon>Dioscorea</taxon>
    </lineage>
</organism>
<sequence length="204" mass="23016">MVITGDDVDTILSLKQRLHTEFQMKDLGPLRYFLGLELLPDPTRYCALVGALVYLTITRSDIAYVVHVLSQFVSAPRSTHYAALLRVLRYLHGIISLSLLFSATSSFELRAYCDADWVDSLISWKSKKQSTIALSTAEAEYDAMSSTAEEVLWLRQILMDFGVSILILLPYVPSTQQIADLFTKAHTISRFQLLFNKLSVHDPP</sequence>
<name>A0AB40CAB9_DIOCR</name>
<reference evidence="2" key="1">
    <citation type="submission" date="2025-08" db="UniProtKB">
        <authorList>
            <consortium name="RefSeq"/>
        </authorList>
    </citation>
    <scope>IDENTIFICATION</scope>
</reference>
<dbReference type="AlphaFoldDB" id="A0AB40CAB9"/>
<protein>
    <submittedName>
        <fullName evidence="2">Secreted RxLR effector protein 161-like</fullName>
    </submittedName>
</protein>
<dbReference type="SUPFAM" id="SSF56672">
    <property type="entry name" value="DNA/RNA polymerases"/>
    <property type="match status" value="1"/>
</dbReference>
<accession>A0AB40CAB9</accession>
<proteinExistence type="predicted"/>
<evidence type="ECO:0000313" key="1">
    <source>
        <dbReference type="Proteomes" id="UP001515500"/>
    </source>
</evidence>
<gene>
    <name evidence="2" type="primary">LOC120273177</name>
</gene>
<dbReference type="RefSeq" id="XP_039135751.1">
    <property type="nucleotide sequence ID" value="XM_039279817.1"/>
</dbReference>
<dbReference type="InterPro" id="IPR043502">
    <property type="entry name" value="DNA/RNA_pol_sf"/>
</dbReference>
<keyword evidence="1" id="KW-1185">Reference proteome</keyword>
<dbReference type="PANTHER" id="PTHR11439:SF461">
    <property type="entry name" value="OS10G0432200 PROTEIN"/>
    <property type="match status" value="1"/>
</dbReference>
<dbReference type="CDD" id="cd09272">
    <property type="entry name" value="RNase_HI_RT_Ty1"/>
    <property type="match status" value="1"/>
</dbReference>
<evidence type="ECO:0000313" key="2">
    <source>
        <dbReference type="RefSeq" id="XP_039135751.1"/>
    </source>
</evidence>
<dbReference type="GeneID" id="120273177"/>
<dbReference type="Proteomes" id="UP001515500">
    <property type="component" value="Chromosome 12"/>
</dbReference>
<dbReference type="PANTHER" id="PTHR11439">
    <property type="entry name" value="GAG-POL-RELATED RETROTRANSPOSON"/>
    <property type="match status" value="1"/>
</dbReference>